<evidence type="ECO:0000256" key="4">
    <source>
        <dbReference type="ARBA" id="ARBA00022840"/>
    </source>
</evidence>
<dbReference type="InterPro" id="IPR027417">
    <property type="entry name" value="P-loop_NTPase"/>
</dbReference>
<dbReference type="InterPro" id="IPR000629">
    <property type="entry name" value="RNA-helicase_DEAD-box_CS"/>
</dbReference>
<feature type="domain" description="DEAD-box RNA helicase Q" evidence="11">
    <location>
        <begin position="1"/>
        <end position="29"/>
    </location>
</feature>
<comment type="caution">
    <text evidence="12">The sequence shown here is derived from an EMBL/GenBank/DDBJ whole genome shotgun (WGS) entry which is preliminary data.</text>
</comment>
<dbReference type="PROSITE" id="PS51194">
    <property type="entry name" value="HELICASE_CTER"/>
    <property type="match status" value="1"/>
</dbReference>
<keyword evidence="13" id="KW-1185">Reference proteome</keyword>
<dbReference type="Pfam" id="PF00270">
    <property type="entry name" value="DEAD"/>
    <property type="match status" value="1"/>
</dbReference>
<evidence type="ECO:0000313" key="12">
    <source>
        <dbReference type="EMBL" id="MFC3812037.1"/>
    </source>
</evidence>
<dbReference type="InterPro" id="IPR011545">
    <property type="entry name" value="DEAD/DEAH_box_helicase_dom"/>
</dbReference>
<comment type="similarity">
    <text evidence="5 7">Belongs to the DEAD box helicase family.</text>
</comment>
<name>A0ABV7Z072_9BACT</name>
<dbReference type="PROSITE" id="PS51195">
    <property type="entry name" value="Q_MOTIF"/>
    <property type="match status" value="1"/>
</dbReference>
<keyword evidence="4 7" id="KW-0067">ATP-binding</keyword>
<evidence type="ECO:0000256" key="5">
    <source>
        <dbReference type="ARBA" id="ARBA00038437"/>
    </source>
</evidence>
<evidence type="ECO:0000256" key="3">
    <source>
        <dbReference type="ARBA" id="ARBA00022806"/>
    </source>
</evidence>
<sequence>MQFSDFNFSDRLNDGLYDMGFDKPTPIQEMAIPVIQAGKDLIACAQTGTGKTAAFVLPILNKLATSENNQLNTLILAPTRELAMQIDQQIEGFSYYLGVSSIPVYGGGSGETFLTQKRALEMGAEIVIATPGRLIALLSSGKIDFKNLKHLILDEADRMLDMGFFDDIVHIISHIPTDRQTILFSATMPPNIRKLAQKIMLNPESINIATSKPAEGIDQKVLLVNEEDKFKTLVEILKPNTYESVIVFVGTKDSAKKLERKLQDRRILVKSFHSDLEQEERIELINDFKSKRVNVLVGTDILSRGIDIDGIELVINYDLPSNPEDFIHRIGRTARGDKKGTAIAIVSQTDRRKLARVEKLIDRKIFAENLTGKELTAVVSKDNGPYKKKKFFKKKPKSGPPSGPKA</sequence>
<feature type="region of interest" description="Disordered" evidence="8">
    <location>
        <begin position="386"/>
        <end position="406"/>
    </location>
</feature>
<keyword evidence="3 7" id="KW-0347">Helicase</keyword>
<keyword evidence="2 7" id="KW-0378">Hydrolase</keyword>
<dbReference type="GO" id="GO:0016787">
    <property type="term" value="F:hydrolase activity"/>
    <property type="evidence" value="ECO:0007669"/>
    <property type="project" value="UniProtKB-KW"/>
</dbReference>
<evidence type="ECO:0000256" key="7">
    <source>
        <dbReference type="RuleBase" id="RU000492"/>
    </source>
</evidence>
<dbReference type="InterPro" id="IPR014001">
    <property type="entry name" value="Helicase_ATP-bd"/>
</dbReference>
<dbReference type="SUPFAM" id="SSF52540">
    <property type="entry name" value="P-loop containing nucleoside triphosphate hydrolases"/>
    <property type="match status" value="1"/>
</dbReference>
<feature type="compositionally biased region" description="Basic residues" evidence="8">
    <location>
        <begin position="386"/>
        <end position="397"/>
    </location>
</feature>
<evidence type="ECO:0000256" key="8">
    <source>
        <dbReference type="SAM" id="MobiDB-lite"/>
    </source>
</evidence>
<keyword evidence="1 7" id="KW-0547">Nucleotide-binding</keyword>
<evidence type="ECO:0000256" key="1">
    <source>
        <dbReference type="ARBA" id="ARBA00022741"/>
    </source>
</evidence>
<dbReference type="SMART" id="SM00487">
    <property type="entry name" value="DEXDc"/>
    <property type="match status" value="1"/>
</dbReference>
<dbReference type="SMART" id="SM00490">
    <property type="entry name" value="HELICc"/>
    <property type="match status" value="1"/>
</dbReference>
<dbReference type="Gene3D" id="3.40.50.300">
    <property type="entry name" value="P-loop containing nucleotide triphosphate hydrolases"/>
    <property type="match status" value="2"/>
</dbReference>
<evidence type="ECO:0000259" key="10">
    <source>
        <dbReference type="PROSITE" id="PS51194"/>
    </source>
</evidence>
<dbReference type="CDD" id="cd18787">
    <property type="entry name" value="SF2_C_DEAD"/>
    <property type="match status" value="1"/>
</dbReference>
<evidence type="ECO:0000256" key="6">
    <source>
        <dbReference type="PROSITE-ProRule" id="PRU00552"/>
    </source>
</evidence>
<dbReference type="InterPro" id="IPR014014">
    <property type="entry name" value="RNA_helicase_DEAD_Q_motif"/>
</dbReference>
<dbReference type="Pfam" id="PF00271">
    <property type="entry name" value="Helicase_C"/>
    <property type="match status" value="1"/>
</dbReference>
<dbReference type="PANTHER" id="PTHR47959">
    <property type="entry name" value="ATP-DEPENDENT RNA HELICASE RHLE-RELATED"/>
    <property type="match status" value="1"/>
</dbReference>
<feature type="domain" description="Helicase ATP-binding" evidence="9">
    <location>
        <begin position="32"/>
        <end position="206"/>
    </location>
</feature>
<dbReference type="InterPro" id="IPR001650">
    <property type="entry name" value="Helicase_C-like"/>
</dbReference>
<dbReference type="PROSITE" id="PS00039">
    <property type="entry name" value="DEAD_ATP_HELICASE"/>
    <property type="match status" value="1"/>
</dbReference>
<gene>
    <name evidence="12" type="ORF">ACFOOI_15360</name>
</gene>
<dbReference type="RefSeq" id="WP_379838898.1">
    <property type="nucleotide sequence ID" value="NZ_JBHRYQ010000001.1"/>
</dbReference>
<dbReference type="InterPro" id="IPR044742">
    <property type="entry name" value="DEAD/DEAH_RhlB"/>
</dbReference>
<feature type="short sequence motif" description="Q motif" evidence="6">
    <location>
        <begin position="1"/>
        <end position="29"/>
    </location>
</feature>
<dbReference type="Proteomes" id="UP001595616">
    <property type="component" value="Unassembled WGS sequence"/>
</dbReference>
<evidence type="ECO:0000256" key="2">
    <source>
        <dbReference type="ARBA" id="ARBA00022801"/>
    </source>
</evidence>
<organism evidence="12 13">
    <name type="scientific">Lacihabitans lacunae</name>
    <dbReference type="NCBI Taxonomy" id="1028214"/>
    <lineage>
        <taxon>Bacteria</taxon>
        <taxon>Pseudomonadati</taxon>
        <taxon>Bacteroidota</taxon>
        <taxon>Cytophagia</taxon>
        <taxon>Cytophagales</taxon>
        <taxon>Leadbetterellaceae</taxon>
        <taxon>Lacihabitans</taxon>
    </lineage>
</organism>
<dbReference type="CDD" id="cd00268">
    <property type="entry name" value="DEADc"/>
    <property type="match status" value="1"/>
</dbReference>
<dbReference type="EC" id="3.6.4.-" evidence="12"/>
<proteinExistence type="inferred from homology"/>
<evidence type="ECO:0000259" key="9">
    <source>
        <dbReference type="PROSITE" id="PS51192"/>
    </source>
</evidence>
<reference evidence="13" key="1">
    <citation type="journal article" date="2019" name="Int. J. Syst. Evol. Microbiol.">
        <title>The Global Catalogue of Microorganisms (GCM) 10K type strain sequencing project: providing services to taxonomists for standard genome sequencing and annotation.</title>
        <authorList>
            <consortium name="The Broad Institute Genomics Platform"/>
            <consortium name="The Broad Institute Genome Sequencing Center for Infectious Disease"/>
            <person name="Wu L."/>
            <person name="Ma J."/>
        </authorList>
    </citation>
    <scope>NUCLEOTIDE SEQUENCE [LARGE SCALE GENOMIC DNA]</scope>
    <source>
        <strain evidence="13">CECT 7956</strain>
    </source>
</reference>
<protein>
    <submittedName>
        <fullName evidence="12">DEAD/DEAH box helicase</fullName>
        <ecNumber evidence="12">3.6.4.-</ecNumber>
    </submittedName>
</protein>
<dbReference type="PROSITE" id="PS51192">
    <property type="entry name" value="HELICASE_ATP_BIND_1"/>
    <property type="match status" value="1"/>
</dbReference>
<accession>A0ABV7Z072</accession>
<dbReference type="InterPro" id="IPR050079">
    <property type="entry name" value="DEAD_box_RNA_helicase"/>
</dbReference>
<evidence type="ECO:0000259" key="11">
    <source>
        <dbReference type="PROSITE" id="PS51195"/>
    </source>
</evidence>
<dbReference type="EMBL" id="JBHRYQ010000001">
    <property type="protein sequence ID" value="MFC3812037.1"/>
    <property type="molecule type" value="Genomic_DNA"/>
</dbReference>
<dbReference type="PANTHER" id="PTHR47959:SF13">
    <property type="entry name" value="ATP-DEPENDENT RNA HELICASE RHLE"/>
    <property type="match status" value="1"/>
</dbReference>
<feature type="domain" description="Helicase C-terminal" evidence="10">
    <location>
        <begin position="216"/>
        <end position="376"/>
    </location>
</feature>
<evidence type="ECO:0000313" key="13">
    <source>
        <dbReference type="Proteomes" id="UP001595616"/>
    </source>
</evidence>
<dbReference type="GO" id="GO:0004386">
    <property type="term" value="F:helicase activity"/>
    <property type="evidence" value="ECO:0007669"/>
    <property type="project" value="UniProtKB-KW"/>
</dbReference>